<dbReference type="EMBL" id="LVVM01006296">
    <property type="protein sequence ID" value="OJA08452.1"/>
    <property type="molecule type" value="Genomic_DNA"/>
</dbReference>
<accession>A0A1J8Q9N8</accession>
<organism evidence="1 2">
    <name type="scientific">Rhizopogon vesiculosus</name>
    <dbReference type="NCBI Taxonomy" id="180088"/>
    <lineage>
        <taxon>Eukaryota</taxon>
        <taxon>Fungi</taxon>
        <taxon>Dikarya</taxon>
        <taxon>Basidiomycota</taxon>
        <taxon>Agaricomycotina</taxon>
        <taxon>Agaricomycetes</taxon>
        <taxon>Agaricomycetidae</taxon>
        <taxon>Boletales</taxon>
        <taxon>Suillineae</taxon>
        <taxon>Rhizopogonaceae</taxon>
        <taxon>Rhizopogon</taxon>
    </lineage>
</organism>
<dbReference type="Proteomes" id="UP000183567">
    <property type="component" value="Unassembled WGS sequence"/>
</dbReference>
<proteinExistence type="predicted"/>
<comment type="caution">
    <text evidence="1">The sequence shown here is derived from an EMBL/GenBank/DDBJ whole genome shotgun (WGS) entry which is preliminary data.</text>
</comment>
<evidence type="ECO:0000313" key="2">
    <source>
        <dbReference type="Proteomes" id="UP000183567"/>
    </source>
</evidence>
<evidence type="ECO:0000313" key="1">
    <source>
        <dbReference type="EMBL" id="OJA08452.1"/>
    </source>
</evidence>
<gene>
    <name evidence="1" type="ORF">AZE42_05046</name>
</gene>
<dbReference type="AlphaFoldDB" id="A0A1J8Q9N8"/>
<keyword evidence="2" id="KW-1185">Reference proteome</keyword>
<name>A0A1J8Q9N8_9AGAM</name>
<reference evidence="1 2" key="1">
    <citation type="submission" date="2016-03" db="EMBL/GenBank/DDBJ databases">
        <title>Comparative genomics of the ectomycorrhizal sister species Rhizopogon vinicolor and Rhizopogon vesiculosus (Basidiomycota: Boletales) reveals a divergence of the mating type B locus.</title>
        <authorList>
            <person name="Mujic A.B."/>
            <person name="Kuo A."/>
            <person name="Tritt A."/>
            <person name="Lipzen A."/>
            <person name="Chen C."/>
            <person name="Johnson J."/>
            <person name="Sharma A."/>
            <person name="Barry K."/>
            <person name="Grigoriev I.V."/>
            <person name="Spatafora J.W."/>
        </authorList>
    </citation>
    <scope>NUCLEOTIDE SEQUENCE [LARGE SCALE GENOMIC DNA]</scope>
    <source>
        <strain evidence="1 2">AM-OR11-056</strain>
    </source>
</reference>
<sequence>MNQGKRSRFVYTGGGINIREQVPLSQPNQETTLRIRYSRLHSNHYEIQRAHHYDHVRRVDGWCGHSVQPYWPVVRHAW</sequence>
<protein>
    <submittedName>
        <fullName evidence="1">Uncharacterized protein</fullName>
    </submittedName>
</protein>